<name>A0AA97NRR1_PYRO3</name>
<dbReference type="Proteomes" id="UP000011086">
    <property type="component" value="Unassembled WGS sequence"/>
</dbReference>
<dbReference type="GO" id="GO:0098552">
    <property type="term" value="C:side of membrane"/>
    <property type="evidence" value="ECO:0007669"/>
    <property type="project" value="UniProtKB-KW"/>
</dbReference>
<evidence type="ECO:0000256" key="4">
    <source>
        <dbReference type="ARBA" id="ARBA00022729"/>
    </source>
</evidence>
<dbReference type="CDD" id="cd21176">
    <property type="entry name" value="LPMO_auxiliary-like"/>
    <property type="match status" value="1"/>
</dbReference>
<evidence type="ECO:0000256" key="3">
    <source>
        <dbReference type="ARBA" id="ARBA00022622"/>
    </source>
</evidence>
<evidence type="ECO:0000256" key="5">
    <source>
        <dbReference type="ARBA" id="ARBA00023136"/>
    </source>
</evidence>
<keyword evidence="3" id="KW-0336">GPI-anchor</keyword>
<gene>
    <name evidence="12" type="ORF">OOU_Y34scaffold00726g51</name>
</gene>
<evidence type="ECO:0000256" key="8">
    <source>
        <dbReference type="SAM" id="MobiDB-lite"/>
    </source>
</evidence>
<keyword evidence="6" id="KW-0325">Glycoprotein</keyword>
<dbReference type="PANTHER" id="PTHR34992">
    <property type="entry name" value="HYPHAL ANASTAMOSIS-7 PROTEIN"/>
    <property type="match status" value="1"/>
</dbReference>
<keyword evidence="4 10" id="KW-0732">Signal</keyword>
<dbReference type="PANTHER" id="PTHR34992:SF5">
    <property type="entry name" value="ANCHORED PROTEIN, PUTATIVE (AFU_ORTHOLOGUE AFUA_6G02800)-RELATED"/>
    <property type="match status" value="1"/>
</dbReference>
<evidence type="ECO:0000256" key="9">
    <source>
        <dbReference type="SAM" id="Phobius"/>
    </source>
</evidence>
<protein>
    <recommendedName>
        <fullName evidence="11">Copper acquisition factor BIM1-like domain-containing protein</fullName>
    </recommendedName>
</protein>
<sequence length="634" mass="66665">MQSKVATILLAAGSVAALGERNAPTAHGVGAMGTEMGPVAFLWPADRPWSAGADNTEPCGSTQGVGNRTPFPLSAGAVSLSIAADAYDVEFTMSYAKDPKSNSDFTQQAIPSSVGKIVSGHQCYKLNAPPSTVKAGDDATIQLKYRSKFPGENNGNDQTFYACADIQYVETSLFKTAIPCFNVTSDEFAAPETTNSPAAPATNSQPAAGLTTGAIAGIAVGTIVGSLAVVGVVAFLVFRKRRAGAARNAETVLPVAKNNMETASVSSTLYALDDILDQALCLVGRVLLDAELFVPGPAGKVSLCGGGKGGGANVADKDPGLKDALGQGLVGLGLDVGRGLVLDDPAVGAGGVLDGLEDLVVGEGAVVDAHALVGGQVRVAQDGDDGGGDGGEAGQAAAVVAAVDGGGAFGAQVAEQAVLEAPVEEDVVGDKGISQLLLLGRLGLDQRRRLDLVQERHQAVRRRLRYVAPVLGRQHPLDPRRHRRPHHVVLPGQPRRPHRADQRVLPPQRLRQGRHRRKVHHHLLVLARVLARELAGRAHQRRHFEARLDQRLEDGGAEASGGLGRDVGQWDLVEEVGNEHVEVEKVFLDSWVACHSHNRQVRRDLYLYPFPAIANKPTGPSPISPPDHEYANYG</sequence>
<dbReference type="InterPro" id="IPR046530">
    <property type="entry name" value="BIM1-like_dom"/>
</dbReference>
<evidence type="ECO:0000259" key="11">
    <source>
        <dbReference type="Pfam" id="PF20238"/>
    </source>
</evidence>
<feature type="domain" description="Copper acquisition factor BIM1-like" evidence="11">
    <location>
        <begin position="36"/>
        <end position="184"/>
    </location>
</feature>
<dbReference type="EMBL" id="JH793022">
    <property type="protein sequence ID" value="ELQ35091.1"/>
    <property type="molecule type" value="Genomic_DNA"/>
</dbReference>
<proteinExistence type="predicted"/>
<evidence type="ECO:0000313" key="12">
    <source>
        <dbReference type="EMBL" id="ELQ35091.1"/>
    </source>
</evidence>
<keyword evidence="2" id="KW-1003">Cell membrane</keyword>
<dbReference type="InterPro" id="IPR046936">
    <property type="entry name" value="BIM1-like"/>
</dbReference>
<evidence type="ECO:0000256" key="10">
    <source>
        <dbReference type="SAM" id="SignalP"/>
    </source>
</evidence>
<keyword evidence="7" id="KW-0449">Lipoprotein</keyword>
<feature type="region of interest" description="Disordered" evidence="8">
    <location>
        <begin position="475"/>
        <end position="516"/>
    </location>
</feature>
<reference evidence="12" key="1">
    <citation type="journal article" date="2012" name="PLoS Genet.">
        <title>Comparative analysis of the genomes of two field isolates of the rice blast fungus Magnaporthe oryzae.</title>
        <authorList>
            <person name="Xue M."/>
            <person name="Yang J."/>
            <person name="Li Z."/>
            <person name="Hu S."/>
            <person name="Yao N."/>
            <person name="Dean R.A."/>
            <person name="Zhao W."/>
            <person name="Shen M."/>
            <person name="Zhang H."/>
            <person name="Li C."/>
            <person name="Liu L."/>
            <person name="Cao L."/>
            <person name="Xu X."/>
            <person name="Xing Y."/>
            <person name="Hsiang T."/>
            <person name="Zhang Z."/>
            <person name="Xu J.R."/>
            <person name="Peng Y.L."/>
        </authorList>
    </citation>
    <scope>NUCLEOTIDE SEQUENCE</scope>
    <source>
        <strain evidence="12">Y34</strain>
    </source>
</reference>
<accession>A0AA97NRR1</accession>
<evidence type="ECO:0000256" key="1">
    <source>
        <dbReference type="ARBA" id="ARBA00004609"/>
    </source>
</evidence>
<evidence type="ECO:0000256" key="2">
    <source>
        <dbReference type="ARBA" id="ARBA00022475"/>
    </source>
</evidence>
<keyword evidence="9" id="KW-1133">Transmembrane helix</keyword>
<dbReference type="Pfam" id="PF20238">
    <property type="entry name" value="BIM1-like_dom"/>
    <property type="match status" value="1"/>
</dbReference>
<evidence type="ECO:0000256" key="6">
    <source>
        <dbReference type="ARBA" id="ARBA00023180"/>
    </source>
</evidence>
<dbReference type="AlphaFoldDB" id="A0AA97NRR1"/>
<keyword evidence="5 9" id="KW-0472">Membrane</keyword>
<feature type="chain" id="PRO_5041715465" description="Copper acquisition factor BIM1-like domain-containing protein" evidence="10">
    <location>
        <begin position="18"/>
        <end position="634"/>
    </location>
</feature>
<evidence type="ECO:0000256" key="7">
    <source>
        <dbReference type="ARBA" id="ARBA00023288"/>
    </source>
</evidence>
<comment type="subcellular location">
    <subcellularLocation>
        <location evidence="1">Cell membrane</location>
        <topology evidence="1">Lipid-anchor</topology>
        <topology evidence="1">GPI-anchor</topology>
    </subcellularLocation>
</comment>
<keyword evidence="9" id="KW-0812">Transmembrane</keyword>
<dbReference type="GO" id="GO:0005886">
    <property type="term" value="C:plasma membrane"/>
    <property type="evidence" value="ECO:0007669"/>
    <property type="project" value="UniProtKB-SubCell"/>
</dbReference>
<organism evidence="12">
    <name type="scientific">Pyricularia oryzae (strain Y34)</name>
    <name type="common">Rice blast fungus</name>
    <name type="synonym">Magnaporthe oryzae</name>
    <dbReference type="NCBI Taxonomy" id="1143189"/>
    <lineage>
        <taxon>Eukaryota</taxon>
        <taxon>Fungi</taxon>
        <taxon>Dikarya</taxon>
        <taxon>Ascomycota</taxon>
        <taxon>Pezizomycotina</taxon>
        <taxon>Sordariomycetes</taxon>
        <taxon>Sordariomycetidae</taxon>
        <taxon>Magnaporthales</taxon>
        <taxon>Pyriculariaceae</taxon>
        <taxon>Pyricularia</taxon>
    </lineage>
</organism>
<feature type="transmembrane region" description="Helical" evidence="9">
    <location>
        <begin position="214"/>
        <end position="238"/>
    </location>
</feature>
<feature type="signal peptide" evidence="10">
    <location>
        <begin position="1"/>
        <end position="17"/>
    </location>
</feature>